<evidence type="ECO:0000313" key="3">
    <source>
        <dbReference type="Proteomes" id="UP001442841"/>
    </source>
</evidence>
<dbReference type="Pfam" id="PF12802">
    <property type="entry name" value="MarR_2"/>
    <property type="match status" value="1"/>
</dbReference>
<reference evidence="2 3" key="1">
    <citation type="submission" date="2024-04" db="EMBL/GenBank/DDBJ databases">
        <title>Isolation of an actinomycete strain from pig manure.</title>
        <authorList>
            <person name="Gong T."/>
            <person name="Yu Z."/>
            <person name="An M."/>
            <person name="Wei C."/>
            <person name="Yang W."/>
            <person name="Liu L."/>
        </authorList>
    </citation>
    <scope>NUCLEOTIDE SEQUENCE [LARGE SCALE GENOMIC DNA]</scope>
    <source>
        <strain evidence="2 3">ZF39</strain>
    </source>
</reference>
<dbReference type="Gene3D" id="1.10.10.10">
    <property type="entry name" value="Winged helix-like DNA-binding domain superfamily/Winged helix DNA-binding domain"/>
    <property type="match status" value="1"/>
</dbReference>
<keyword evidence="3" id="KW-1185">Reference proteome</keyword>
<dbReference type="EMBL" id="CP154795">
    <property type="protein sequence ID" value="XAN06560.1"/>
    <property type="molecule type" value="Genomic_DNA"/>
</dbReference>
<evidence type="ECO:0000259" key="1">
    <source>
        <dbReference type="PROSITE" id="PS50995"/>
    </source>
</evidence>
<organism evidence="2 3">
    <name type="scientific">Ammonicoccus fulvus</name>
    <dbReference type="NCBI Taxonomy" id="3138240"/>
    <lineage>
        <taxon>Bacteria</taxon>
        <taxon>Bacillati</taxon>
        <taxon>Actinomycetota</taxon>
        <taxon>Actinomycetes</taxon>
        <taxon>Propionibacteriales</taxon>
        <taxon>Propionibacteriaceae</taxon>
        <taxon>Ammonicoccus</taxon>
    </lineage>
</organism>
<dbReference type="PANTHER" id="PTHR33164:SF106">
    <property type="entry name" value="TRANSCRIPTIONAL REGULATORY PROTEIN"/>
    <property type="match status" value="1"/>
</dbReference>
<dbReference type="PROSITE" id="PS50995">
    <property type="entry name" value="HTH_MARR_2"/>
    <property type="match status" value="1"/>
</dbReference>
<dbReference type="InterPro" id="IPR039422">
    <property type="entry name" value="MarR/SlyA-like"/>
</dbReference>
<gene>
    <name evidence="2" type="ORF">AADG42_04295</name>
</gene>
<protein>
    <submittedName>
        <fullName evidence="2">MarR family transcriptional regulator</fullName>
    </submittedName>
</protein>
<dbReference type="SUPFAM" id="SSF46785">
    <property type="entry name" value="Winged helix' DNA-binding domain"/>
    <property type="match status" value="1"/>
</dbReference>
<dbReference type="InterPro" id="IPR036388">
    <property type="entry name" value="WH-like_DNA-bd_sf"/>
</dbReference>
<dbReference type="InterPro" id="IPR000835">
    <property type="entry name" value="HTH_MarR-typ"/>
</dbReference>
<dbReference type="InterPro" id="IPR036390">
    <property type="entry name" value="WH_DNA-bd_sf"/>
</dbReference>
<dbReference type="Proteomes" id="UP001442841">
    <property type="component" value="Chromosome"/>
</dbReference>
<dbReference type="RefSeq" id="WP_425307990.1">
    <property type="nucleotide sequence ID" value="NZ_CP154795.1"/>
</dbReference>
<name>A0ABZ3FN09_9ACTN</name>
<accession>A0ABZ3FN09</accession>
<feature type="domain" description="HTH marR-type" evidence="1">
    <location>
        <begin position="9"/>
        <end position="149"/>
    </location>
</feature>
<sequence length="164" mass="17829">MRGNPASEREGLERELADLVRALSAASTRVAHDFAHLHELGENDMRALMLIYMADVEGTPMSTSQVAQALGLTPAGGSYLVDRLVHSGHIRREPHPNDRRKTLLRYSESGMEVARGFFGPLFRANHRALAGHDDAALAAAISVLRAVVGSMHGFSETLNGPLRH</sequence>
<dbReference type="PANTHER" id="PTHR33164">
    <property type="entry name" value="TRANSCRIPTIONAL REGULATOR, MARR FAMILY"/>
    <property type="match status" value="1"/>
</dbReference>
<dbReference type="SMART" id="SM00347">
    <property type="entry name" value="HTH_MARR"/>
    <property type="match status" value="1"/>
</dbReference>
<proteinExistence type="predicted"/>
<evidence type="ECO:0000313" key="2">
    <source>
        <dbReference type="EMBL" id="XAN06560.1"/>
    </source>
</evidence>